<evidence type="ECO:0000313" key="5">
    <source>
        <dbReference type="EMBL" id="MCK9794583.1"/>
    </source>
</evidence>
<dbReference type="PRINTS" id="PR00778">
    <property type="entry name" value="HTHARSR"/>
</dbReference>
<keyword evidence="3" id="KW-0804">Transcription</keyword>
<keyword evidence="1" id="KW-0805">Transcription regulation</keyword>
<dbReference type="PANTHER" id="PTHR33154:SF33">
    <property type="entry name" value="TRANSCRIPTIONAL REPRESSOR SDPR"/>
    <property type="match status" value="1"/>
</dbReference>
<sequence length="108" mass="12038">MATDTSGFAALADPTRREIFERVVARPSSVGALADELPVSRPAVSQHLRVLKDARLVVDEAVGTRRVYRADPDGLAMLRDYLDLFWRRSLDTFSSLAEESFHDHPDPA</sequence>
<keyword evidence="2" id="KW-0238">DNA-binding</keyword>
<reference evidence="5 6" key="1">
    <citation type="submission" date="2022-02" db="EMBL/GenBank/DDBJ databases">
        <title>The car tank lid bacteriome: a reservoir of bacteria with potential in bioremediation of fuel.</title>
        <authorList>
            <person name="Vidal-Verdu A."/>
            <person name="Gomez-Martinez D."/>
            <person name="Latorre-Perez A."/>
            <person name="Pereto J."/>
            <person name="Porcar M."/>
        </authorList>
    </citation>
    <scope>NUCLEOTIDE SEQUENCE [LARGE SCALE GENOMIC DNA]</scope>
    <source>
        <strain evidence="5 6">4D.3</strain>
    </source>
</reference>
<dbReference type="InterPro" id="IPR001845">
    <property type="entry name" value="HTH_ArsR_DNA-bd_dom"/>
</dbReference>
<dbReference type="InterPro" id="IPR036388">
    <property type="entry name" value="WH-like_DNA-bd_sf"/>
</dbReference>
<dbReference type="NCBIfam" id="NF033788">
    <property type="entry name" value="HTH_metalloreg"/>
    <property type="match status" value="1"/>
</dbReference>
<dbReference type="InterPro" id="IPR051081">
    <property type="entry name" value="HTH_MetalResp_TranReg"/>
</dbReference>
<dbReference type="SMART" id="SM00418">
    <property type="entry name" value="HTH_ARSR"/>
    <property type="match status" value="1"/>
</dbReference>
<dbReference type="PANTHER" id="PTHR33154">
    <property type="entry name" value="TRANSCRIPTIONAL REGULATOR, ARSR FAMILY"/>
    <property type="match status" value="1"/>
</dbReference>
<dbReference type="RefSeq" id="WP_416344420.1">
    <property type="nucleotide sequence ID" value="NZ_JALQCY010000003.1"/>
</dbReference>
<evidence type="ECO:0000259" key="4">
    <source>
        <dbReference type="PROSITE" id="PS50987"/>
    </source>
</evidence>
<dbReference type="Pfam" id="PF12840">
    <property type="entry name" value="HTH_20"/>
    <property type="match status" value="1"/>
</dbReference>
<evidence type="ECO:0000256" key="1">
    <source>
        <dbReference type="ARBA" id="ARBA00023015"/>
    </source>
</evidence>
<dbReference type="PROSITE" id="PS50987">
    <property type="entry name" value="HTH_ARSR_2"/>
    <property type="match status" value="1"/>
</dbReference>
<dbReference type="CDD" id="cd00090">
    <property type="entry name" value="HTH_ARSR"/>
    <property type="match status" value="1"/>
</dbReference>
<dbReference type="Proteomes" id="UP001651050">
    <property type="component" value="Unassembled WGS sequence"/>
</dbReference>
<evidence type="ECO:0000313" key="6">
    <source>
        <dbReference type="Proteomes" id="UP001651050"/>
    </source>
</evidence>
<dbReference type="Gene3D" id="1.10.10.10">
    <property type="entry name" value="Winged helix-like DNA-binding domain superfamily/Winged helix DNA-binding domain"/>
    <property type="match status" value="1"/>
</dbReference>
<comment type="caution">
    <text evidence="5">The sequence shown here is derived from an EMBL/GenBank/DDBJ whole genome shotgun (WGS) entry which is preliminary data.</text>
</comment>
<gene>
    <name evidence="5" type="ORF">M1843_12585</name>
</gene>
<accession>A0ABT0J544</accession>
<name>A0ABT0J544_9MICO</name>
<organism evidence="5 6">
    <name type="scientific">Isoptericola peretonis</name>
    <dbReference type="NCBI Taxonomy" id="2918523"/>
    <lineage>
        <taxon>Bacteria</taxon>
        <taxon>Bacillati</taxon>
        <taxon>Actinomycetota</taxon>
        <taxon>Actinomycetes</taxon>
        <taxon>Micrococcales</taxon>
        <taxon>Promicromonosporaceae</taxon>
        <taxon>Isoptericola</taxon>
    </lineage>
</organism>
<dbReference type="InterPro" id="IPR036390">
    <property type="entry name" value="WH_DNA-bd_sf"/>
</dbReference>
<evidence type="ECO:0000256" key="3">
    <source>
        <dbReference type="ARBA" id="ARBA00023163"/>
    </source>
</evidence>
<dbReference type="InterPro" id="IPR011991">
    <property type="entry name" value="ArsR-like_HTH"/>
</dbReference>
<feature type="domain" description="HTH arsR-type" evidence="4">
    <location>
        <begin position="1"/>
        <end position="90"/>
    </location>
</feature>
<evidence type="ECO:0000256" key="2">
    <source>
        <dbReference type="ARBA" id="ARBA00023125"/>
    </source>
</evidence>
<proteinExistence type="predicted"/>
<keyword evidence="6" id="KW-1185">Reference proteome</keyword>
<protein>
    <submittedName>
        <fullName evidence="5">Metalloregulator ArsR/SmtB family transcription factor</fullName>
    </submittedName>
</protein>
<dbReference type="SUPFAM" id="SSF46785">
    <property type="entry name" value="Winged helix' DNA-binding domain"/>
    <property type="match status" value="1"/>
</dbReference>
<dbReference type="EMBL" id="JALQCY010000003">
    <property type="protein sequence ID" value="MCK9794583.1"/>
    <property type="molecule type" value="Genomic_DNA"/>
</dbReference>